<dbReference type="RefSeq" id="WP_222606826.1">
    <property type="nucleotide sequence ID" value="NZ_CP081958.1"/>
</dbReference>
<dbReference type="AlphaFoldDB" id="A0A8T8WB12"/>
<evidence type="ECO:0000313" key="2">
    <source>
        <dbReference type="EMBL" id="QZP37011.1"/>
    </source>
</evidence>
<feature type="transmembrane region" description="Helical" evidence="1">
    <location>
        <begin position="139"/>
        <end position="159"/>
    </location>
</feature>
<feature type="transmembrane region" description="Helical" evidence="1">
    <location>
        <begin position="66"/>
        <end position="89"/>
    </location>
</feature>
<evidence type="ECO:0000256" key="1">
    <source>
        <dbReference type="SAM" id="Phobius"/>
    </source>
</evidence>
<feature type="transmembrane region" description="Helical" evidence="1">
    <location>
        <begin position="165"/>
        <end position="189"/>
    </location>
</feature>
<keyword evidence="3" id="KW-1185">Reference proteome</keyword>
<gene>
    <name evidence="2" type="ORF">K6T50_12010</name>
</gene>
<evidence type="ECO:0000313" key="3">
    <source>
        <dbReference type="Proteomes" id="UP000826254"/>
    </source>
</evidence>
<proteinExistence type="predicted"/>
<dbReference type="KEGG" id="hmp:K6T50_12010"/>
<feature type="transmembrane region" description="Helical" evidence="1">
    <location>
        <begin position="95"/>
        <end position="119"/>
    </location>
</feature>
<keyword evidence="1" id="KW-0472">Membrane</keyword>
<protein>
    <submittedName>
        <fullName evidence="2">Uncharacterized protein</fullName>
    </submittedName>
</protein>
<keyword evidence="1" id="KW-0812">Transmembrane</keyword>
<sequence length="198" mass="20536">MGEIRISDDSGEERIVTGALNDRIEVRIEEGRPRVVIPEDGQLTARDVDVVEEDLRGDPSLFASPWWFLYVPTLLGTVLLVAIAADVFAGLPPAYGPQVAASAGVFFVLTAGTGTYFMVADARTVSGEGSTWQPTALPYVAGGGTVSTAVLLAAGGGLSPGSLTVPALAGAAIVGMTTASAVSGPVYLFRRYRHIGLE</sequence>
<organism evidence="2 3">
    <name type="scientific">Halobaculum magnesiiphilum</name>
    <dbReference type="NCBI Taxonomy" id="1017351"/>
    <lineage>
        <taxon>Archaea</taxon>
        <taxon>Methanobacteriati</taxon>
        <taxon>Methanobacteriota</taxon>
        <taxon>Stenosarchaea group</taxon>
        <taxon>Halobacteria</taxon>
        <taxon>Halobacteriales</taxon>
        <taxon>Haloferacaceae</taxon>
        <taxon>Halobaculum</taxon>
    </lineage>
</organism>
<reference evidence="2 3" key="1">
    <citation type="journal article" date="2021" name="Int. J. Syst. Evol. Microbiol.">
        <title>Halobaculum halophilum sp. nov. and Halobaculum salinum sp. nov., isolated from salt lake and saline soil.</title>
        <authorList>
            <person name="Cui H.L."/>
            <person name="Shi X.W."/>
            <person name="Yin X.M."/>
            <person name="Yang X.Y."/>
            <person name="Hou J."/>
            <person name="Zhu L."/>
        </authorList>
    </citation>
    <scope>NUCLEOTIDE SEQUENCE [LARGE SCALE GENOMIC DNA]</scope>
    <source>
        <strain evidence="2 3">NBRC 109044</strain>
    </source>
</reference>
<dbReference type="GeneID" id="67211670"/>
<dbReference type="Proteomes" id="UP000826254">
    <property type="component" value="Chromosome"/>
</dbReference>
<keyword evidence="1" id="KW-1133">Transmembrane helix</keyword>
<accession>A0A8T8WB12</accession>
<dbReference type="EMBL" id="CP081958">
    <property type="protein sequence ID" value="QZP37011.1"/>
    <property type="molecule type" value="Genomic_DNA"/>
</dbReference>
<name>A0A8T8WB12_9EURY</name>